<keyword evidence="1" id="KW-1133">Transmembrane helix</keyword>
<accession>A0ABQ0C4U1</accession>
<protein>
    <recommendedName>
        <fullName evidence="2">DUF218 domain-containing protein</fullName>
    </recommendedName>
</protein>
<feature type="domain" description="DUF218" evidence="2">
    <location>
        <begin position="91"/>
        <end position="264"/>
    </location>
</feature>
<gene>
    <name evidence="3" type="ORF">SIID45300_00203</name>
</gene>
<sequence length="281" mass="31211">MGPIVNRFLEQIVLPPGVFLTGLCVVWWLLHRPARLAAEIRVRRAGWAVVVLGSFAWLAMLPIVADRIVGSRHPPRETALTRESIQRSDAEAIVVLGTGRTPRAPEYDGEDTVTLGGLARVRYAARLHRLTGLPLLLAGGRPYGESRSEAAIMRDVLEQEFQVPVAWLDEKSRDTRENAIEATAILKERGITRILLVVHNRDMPRALEAFERVSGGAIRVTPAPIQFRPKIDRSLSWNAATLWSAVPNADALALLSTELHEWLGGIWYRLRDRGAHDPKGA</sequence>
<evidence type="ECO:0000313" key="4">
    <source>
        <dbReference type="Proteomes" id="UP001628193"/>
    </source>
</evidence>
<evidence type="ECO:0000259" key="2">
    <source>
        <dbReference type="Pfam" id="PF02698"/>
    </source>
</evidence>
<dbReference type="Pfam" id="PF02698">
    <property type="entry name" value="DUF218"/>
    <property type="match status" value="1"/>
</dbReference>
<evidence type="ECO:0000313" key="3">
    <source>
        <dbReference type="EMBL" id="GAB0055904.1"/>
    </source>
</evidence>
<feature type="transmembrane region" description="Helical" evidence="1">
    <location>
        <begin position="42"/>
        <end position="65"/>
    </location>
</feature>
<dbReference type="EMBL" id="BAAFGK010000001">
    <property type="protein sequence ID" value="GAB0055904.1"/>
    <property type="molecule type" value="Genomic_DNA"/>
</dbReference>
<keyword evidence="4" id="KW-1185">Reference proteome</keyword>
<evidence type="ECO:0000256" key="1">
    <source>
        <dbReference type="SAM" id="Phobius"/>
    </source>
</evidence>
<dbReference type="Proteomes" id="UP001628193">
    <property type="component" value="Unassembled WGS sequence"/>
</dbReference>
<proteinExistence type="predicted"/>
<dbReference type="InterPro" id="IPR003848">
    <property type="entry name" value="DUF218"/>
</dbReference>
<name>A0ABQ0C4U1_9PROT</name>
<dbReference type="InterPro" id="IPR014729">
    <property type="entry name" value="Rossmann-like_a/b/a_fold"/>
</dbReference>
<dbReference type="PANTHER" id="PTHR30336:SF4">
    <property type="entry name" value="ENVELOPE BIOGENESIS FACTOR ELYC"/>
    <property type="match status" value="1"/>
</dbReference>
<reference evidence="3 4" key="1">
    <citation type="submission" date="2024-09" db="EMBL/GenBank/DDBJ databases">
        <title>Draft genome sequence of Candidatus Magnetaquicoccaceae bacterium FCR-1.</title>
        <authorList>
            <person name="Shimoshige H."/>
            <person name="Shimamura S."/>
            <person name="Taoka A."/>
            <person name="Kobayashi H."/>
            <person name="Maekawa T."/>
        </authorList>
    </citation>
    <scope>NUCLEOTIDE SEQUENCE [LARGE SCALE GENOMIC DNA]</scope>
    <source>
        <strain evidence="3 4">FCR-1</strain>
    </source>
</reference>
<dbReference type="InterPro" id="IPR051599">
    <property type="entry name" value="Cell_Envelope_Assoc"/>
</dbReference>
<keyword evidence="1" id="KW-0812">Transmembrane</keyword>
<dbReference type="Gene3D" id="3.40.50.620">
    <property type="entry name" value="HUPs"/>
    <property type="match status" value="1"/>
</dbReference>
<dbReference type="PANTHER" id="PTHR30336">
    <property type="entry name" value="INNER MEMBRANE PROTEIN, PROBABLE PERMEASE"/>
    <property type="match status" value="1"/>
</dbReference>
<comment type="caution">
    <text evidence="3">The sequence shown here is derived from an EMBL/GenBank/DDBJ whole genome shotgun (WGS) entry which is preliminary data.</text>
</comment>
<dbReference type="CDD" id="cd06259">
    <property type="entry name" value="YdcF-like"/>
    <property type="match status" value="1"/>
</dbReference>
<feature type="transmembrane region" description="Helical" evidence="1">
    <location>
        <begin position="12"/>
        <end position="30"/>
    </location>
</feature>
<keyword evidence="1" id="KW-0472">Membrane</keyword>
<dbReference type="RefSeq" id="WP_420903617.1">
    <property type="nucleotide sequence ID" value="NZ_BAAFGK010000001.1"/>
</dbReference>
<organism evidence="3 4">
    <name type="scientific">Candidatus Magnetaquiglobus chichijimensis</name>
    <dbReference type="NCBI Taxonomy" id="3141448"/>
    <lineage>
        <taxon>Bacteria</taxon>
        <taxon>Pseudomonadati</taxon>
        <taxon>Pseudomonadota</taxon>
        <taxon>Magnetococcia</taxon>
        <taxon>Magnetococcales</taxon>
        <taxon>Candidatus Magnetaquicoccaceae</taxon>
        <taxon>Candidatus Magnetaquiglobus</taxon>
    </lineage>
</organism>